<protein>
    <submittedName>
        <fullName evidence="1">Uncharacterized protein</fullName>
    </submittedName>
</protein>
<proteinExistence type="predicted"/>
<organism evidence="1">
    <name type="scientific">Streptomyces sp. NBC_00119</name>
    <dbReference type="NCBI Taxonomy" id="2975659"/>
    <lineage>
        <taxon>Bacteria</taxon>
        <taxon>Bacillati</taxon>
        <taxon>Actinomycetota</taxon>
        <taxon>Actinomycetes</taxon>
        <taxon>Kitasatosporales</taxon>
        <taxon>Streptomycetaceae</taxon>
        <taxon>Streptomyces</taxon>
    </lineage>
</organism>
<gene>
    <name evidence="1" type="ORF">OHU69_19190</name>
</gene>
<name>A0AAU1U8C2_9ACTN</name>
<dbReference type="AlphaFoldDB" id="A0AAU1U8C2"/>
<accession>A0AAU1U8C2</accession>
<evidence type="ECO:0000313" key="1">
    <source>
        <dbReference type="EMBL" id="WTS12983.1"/>
    </source>
</evidence>
<sequence length="45" mass="4984">MSLLTLLGLGPEEDAVYRFLVDRPDSDPAALAAGRARRRGSRRRT</sequence>
<reference evidence="1" key="1">
    <citation type="submission" date="2022-10" db="EMBL/GenBank/DDBJ databases">
        <title>The complete genomes of actinobacterial strains from the NBC collection.</title>
        <authorList>
            <person name="Joergensen T.S."/>
            <person name="Alvarez Arevalo M."/>
            <person name="Sterndorff E.B."/>
            <person name="Faurdal D."/>
            <person name="Vuksanovic O."/>
            <person name="Mourched A.-S."/>
            <person name="Charusanti P."/>
            <person name="Shaw S."/>
            <person name="Blin K."/>
            <person name="Weber T."/>
        </authorList>
    </citation>
    <scope>NUCLEOTIDE SEQUENCE</scope>
    <source>
        <strain evidence="1">NBC_00119</strain>
    </source>
</reference>
<dbReference type="EMBL" id="CP108195">
    <property type="protein sequence ID" value="WTS12983.1"/>
    <property type="molecule type" value="Genomic_DNA"/>
</dbReference>